<dbReference type="SUPFAM" id="SSF53756">
    <property type="entry name" value="UDP-Glycosyltransferase/glycogen phosphorylase"/>
    <property type="match status" value="1"/>
</dbReference>
<comment type="caution">
    <text evidence="3">The sequence shown here is derived from an EMBL/GenBank/DDBJ whole genome shotgun (WGS) entry which is preliminary data.</text>
</comment>
<evidence type="ECO:0000256" key="1">
    <source>
        <dbReference type="ARBA" id="ARBA00009995"/>
    </source>
</evidence>
<proteinExistence type="inferred from homology"/>
<dbReference type="AlphaFoldDB" id="A0AAV6W7H6"/>
<dbReference type="GO" id="GO:0035251">
    <property type="term" value="F:UDP-glucosyltransferase activity"/>
    <property type="evidence" value="ECO:0007669"/>
    <property type="project" value="InterPro"/>
</dbReference>
<accession>A0AAV6W7H6</accession>
<name>A0AAV6W7H6_9LAMI</name>
<evidence type="ECO:0000256" key="2">
    <source>
        <dbReference type="SAM" id="Phobius"/>
    </source>
</evidence>
<sequence length="272" mass="30453">MPEFEKHPKLHVAMFAWLAMGHVTPLIYIANGLAKRGHSVPILAPQKAVLHLGHLNLYPNHIKFHIVSVPQVEGLPPGAETASDIHVSPFNPFVLAFQAMSTQVNTLLGVLKPDIVFYDFAHWIPKRATKIGFKTVCYNIIGASFFAITIVPARHIPKDRPMTEQEILEPPTGYPSSTVVLHSNEAHTLTYLGMEWGTTTFDVMLLVFVLAVSWKVAVEVERSETGWFSKEDLCKAVKCVMDEDSEVGHMVKRNHAKWNKTFNGPELMDDYG</sequence>
<dbReference type="PANTHER" id="PTHR48049">
    <property type="entry name" value="GLYCOSYLTRANSFERASE"/>
    <property type="match status" value="1"/>
</dbReference>
<evidence type="ECO:0000313" key="4">
    <source>
        <dbReference type="Proteomes" id="UP000826271"/>
    </source>
</evidence>
<keyword evidence="2" id="KW-0472">Membrane</keyword>
<dbReference type="PANTHER" id="PTHR48049:SF91">
    <property type="entry name" value="UDP-GLYCOSYLTRANSFERASE 79B7-RELATED"/>
    <property type="match status" value="1"/>
</dbReference>
<keyword evidence="4" id="KW-1185">Reference proteome</keyword>
<gene>
    <name evidence="3" type="ORF">BUALT_Bualt17G0037000</name>
</gene>
<dbReference type="EMBL" id="WHWC01000017">
    <property type="protein sequence ID" value="KAG8366063.1"/>
    <property type="molecule type" value="Genomic_DNA"/>
</dbReference>
<dbReference type="InterPro" id="IPR050481">
    <property type="entry name" value="UDP-glycosyltransf_plant"/>
</dbReference>
<keyword evidence="2" id="KW-1133">Transmembrane helix</keyword>
<reference evidence="3" key="1">
    <citation type="submission" date="2019-10" db="EMBL/GenBank/DDBJ databases">
        <authorList>
            <person name="Zhang R."/>
            <person name="Pan Y."/>
            <person name="Wang J."/>
            <person name="Ma R."/>
            <person name="Yu S."/>
        </authorList>
    </citation>
    <scope>NUCLEOTIDE SEQUENCE</scope>
    <source>
        <strain evidence="3">LA-IB0</strain>
        <tissue evidence="3">Leaf</tissue>
    </source>
</reference>
<evidence type="ECO:0000313" key="3">
    <source>
        <dbReference type="EMBL" id="KAG8366063.1"/>
    </source>
</evidence>
<dbReference type="Gene3D" id="3.40.50.2000">
    <property type="entry name" value="Glycogen Phosphorylase B"/>
    <property type="match status" value="1"/>
</dbReference>
<feature type="transmembrane region" description="Helical" evidence="2">
    <location>
        <begin position="196"/>
        <end position="214"/>
    </location>
</feature>
<feature type="transmembrane region" description="Helical" evidence="2">
    <location>
        <begin position="136"/>
        <end position="156"/>
    </location>
</feature>
<protein>
    <submittedName>
        <fullName evidence="3">Uncharacterized protein</fullName>
    </submittedName>
</protein>
<keyword evidence="2" id="KW-0812">Transmembrane</keyword>
<organism evidence="3 4">
    <name type="scientific">Buddleja alternifolia</name>
    <dbReference type="NCBI Taxonomy" id="168488"/>
    <lineage>
        <taxon>Eukaryota</taxon>
        <taxon>Viridiplantae</taxon>
        <taxon>Streptophyta</taxon>
        <taxon>Embryophyta</taxon>
        <taxon>Tracheophyta</taxon>
        <taxon>Spermatophyta</taxon>
        <taxon>Magnoliopsida</taxon>
        <taxon>eudicotyledons</taxon>
        <taxon>Gunneridae</taxon>
        <taxon>Pentapetalae</taxon>
        <taxon>asterids</taxon>
        <taxon>lamiids</taxon>
        <taxon>Lamiales</taxon>
        <taxon>Scrophulariaceae</taxon>
        <taxon>Buddlejeae</taxon>
        <taxon>Buddleja</taxon>
    </lineage>
</organism>
<comment type="similarity">
    <text evidence="1">Belongs to the UDP-glycosyltransferase family.</text>
</comment>
<dbReference type="Proteomes" id="UP000826271">
    <property type="component" value="Unassembled WGS sequence"/>
</dbReference>
<feature type="transmembrane region" description="Helical" evidence="2">
    <location>
        <begin position="12"/>
        <end position="30"/>
    </location>
</feature>